<proteinExistence type="predicted"/>
<organism evidence="1 2">
    <name type="scientific">Amphibiibacter pelophylacis</name>
    <dbReference type="NCBI Taxonomy" id="1799477"/>
    <lineage>
        <taxon>Bacteria</taxon>
        <taxon>Pseudomonadati</taxon>
        <taxon>Pseudomonadota</taxon>
        <taxon>Betaproteobacteria</taxon>
        <taxon>Burkholderiales</taxon>
        <taxon>Sphaerotilaceae</taxon>
        <taxon>Amphibiibacter</taxon>
    </lineage>
</organism>
<protein>
    <submittedName>
        <fullName evidence="1">Peptidoglycan-associated lipoprotein Pal</fullName>
    </submittedName>
</protein>
<accession>A0ACC6P4J0</accession>
<sequence length="184" mass="18950">MTRFHRTPLARLLLAAVAAAALAGCASRVPLDEGAAANAANANGGVLSGAASNGGVASVNSSSSNAGNTAGVESVLASQGRTVLFDLDSYTVSGQYTPLLQAVARALNADKSAHLVLEGHTDERGGTEYNLALGQRRADAVLQQLRLLGVSDAQLEAVSYGKERPADPGHDEAAWAKNRRVDMR</sequence>
<comment type="caution">
    <text evidence="1">The sequence shown here is derived from an EMBL/GenBank/DDBJ whole genome shotgun (WGS) entry which is preliminary data.</text>
</comment>
<evidence type="ECO:0000313" key="2">
    <source>
        <dbReference type="Proteomes" id="UP001364695"/>
    </source>
</evidence>
<dbReference type="EMBL" id="JAWDIE010000019">
    <property type="protein sequence ID" value="MEJ7139097.1"/>
    <property type="molecule type" value="Genomic_DNA"/>
</dbReference>
<evidence type="ECO:0000313" key="1">
    <source>
        <dbReference type="EMBL" id="MEJ7139097.1"/>
    </source>
</evidence>
<name>A0ACC6P4J0_9BURK</name>
<keyword evidence="1" id="KW-0449">Lipoprotein</keyword>
<keyword evidence="2" id="KW-1185">Reference proteome</keyword>
<dbReference type="Proteomes" id="UP001364695">
    <property type="component" value="Unassembled WGS sequence"/>
</dbReference>
<gene>
    <name evidence="1" type="primary">pal</name>
    <name evidence="1" type="ORF">RV045_11755</name>
</gene>
<reference evidence="1" key="1">
    <citation type="submission" date="2023-10" db="EMBL/GenBank/DDBJ databases">
        <title>Amphibacter perezi, gen. nov., sp. nov. a novel taxa of the family Comamonadaceae, class Betaproteobacteria isolated from the skin microbiota of Pelophylax perezi from different populations.</title>
        <authorList>
            <person name="Costa S."/>
            <person name="Proenca D.N."/>
            <person name="Lopes I."/>
            <person name="Morais P.V."/>
        </authorList>
    </citation>
    <scope>NUCLEOTIDE SEQUENCE</scope>
    <source>
        <strain evidence="1">SL12-8</strain>
    </source>
</reference>